<dbReference type="GO" id="GO:0030674">
    <property type="term" value="F:protein-macromolecule adaptor activity"/>
    <property type="evidence" value="ECO:0007669"/>
    <property type="project" value="TreeGrafter"/>
</dbReference>
<dbReference type="AlphaFoldDB" id="A0A4W3JDC6"/>
<dbReference type="PANTHER" id="PTHR15143">
    <property type="entry name" value="TELETHONIN"/>
    <property type="match status" value="1"/>
</dbReference>
<dbReference type="GO" id="GO:0030240">
    <property type="term" value="P:skeletal muscle thin filament assembly"/>
    <property type="evidence" value="ECO:0007669"/>
    <property type="project" value="TreeGrafter"/>
</dbReference>
<keyword evidence="2" id="KW-1185">Reference proteome</keyword>
<dbReference type="GO" id="GO:0008307">
    <property type="term" value="F:structural constituent of muscle"/>
    <property type="evidence" value="ECO:0007669"/>
    <property type="project" value="TreeGrafter"/>
</dbReference>
<sequence>MHSSSVLKSFGGGLTLNCDIKENNSAKKEFFTAHWEDLILITKPDDRIILNEDNVSCKEHYDQKQQAMFILQRSPDQKMRMGRLGGKIMEYCLPYKNVLPVPVFMPSRVQTTAKEDFRTQWSPLLEEKNMRQLGKTSNPIFKEAFLNKGEFLAIKDTTLPKRVGFIASSSLSPDVQRG</sequence>
<evidence type="ECO:0000313" key="1">
    <source>
        <dbReference type="Ensembl" id="ENSCMIP00000036078.1"/>
    </source>
</evidence>
<dbReference type="OrthoDB" id="9949665at2759"/>
<dbReference type="RefSeq" id="XP_007896307.1">
    <property type="nucleotide sequence ID" value="XM_007898116.2"/>
</dbReference>
<dbReference type="GO" id="GO:0035995">
    <property type="term" value="P:detection of muscle stretch"/>
    <property type="evidence" value="ECO:0007669"/>
    <property type="project" value="TreeGrafter"/>
</dbReference>
<dbReference type="PANTHER" id="PTHR15143:SF0">
    <property type="entry name" value="TELETHONIN"/>
    <property type="match status" value="1"/>
</dbReference>
<dbReference type="GO" id="GO:0055003">
    <property type="term" value="P:cardiac myofibril assembly"/>
    <property type="evidence" value="ECO:0007669"/>
    <property type="project" value="TreeGrafter"/>
</dbReference>
<dbReference type="GO" id="GO:0030241">
    <property type="term" value="P:skeletal muscle myosin thick filament assembly"/>
    <property type="evidence" value="ECO:0007669"/>
    <property type="project" value="TreeGrafter"/>
</dbReference>
<accession>A0A4W3JDC6</accession>
<reference evidence="2" key="3">
    <citation type="journal article" date="2014" name="Nature">
        <title>Elephant shark genome provides unique insights into gnathostome evolution.</title>
        <authorList>
            <consortium name="International Elephant Shark Genome Sequencing Consortium"/>
            <person name="Venkatesh B."/>
            <person name="Lee A.P."/>
            <person name="Ravi V."/>
            <person name="Maurya A.K."/>
            <person name="Lian M.M."/>
            <person name="Swann J.B."/>
            <person name="Ohta Y."/>
            <person name="Flajnik M.F."/>
            <person name="Sutoh Y."/>
            <person name="Kasahara M."/>
            <person name="Hoon S."/>
            <person name="Gangu V."/>
            <person name="Roy S.W."/>
            <person name="Irimia M."/>
            <person name="Korzh V."/>
            <person name="Kondrychyn I."/>
            <person name="Lim Z.W."/>
            <person name="Tay B.H."/>
            <person name="Tohari S."/>
            <person name="Kong K.W."/>
            <person name="Ho S."/>
            <person name="Lorente-Galdos B."/>
            <person name="Quilez J."/>
            <person name="Marques-Bonet T."/>
            <person name="Raney B.J."/>
            <person name="Ingham P.W."/>
            <person name="Tay A."/>
            <person name="Hillier L.W."/>
            <person name="Minx P."/>
            <person name="Boehm T."/>
            <person name="Wilson R.K."/>
            <person name="Brenner S."/>
            <person name="Warren W.C."/>
        </authorList>
    </citation>
    <scope>NUCLEOTIDE SEQUENCE [LARGE SCALE GENOMIC DNA]</scope>
</reference>
<dbReference type="GO" id="GO:0003009">
    <property type="term" value="P:skeletal muscle contraction"/>
    <property type="evidence" value="ECO:0007669"/>
    <property type="project" value="TreeGrafter"/>
</dbReference>
<dbReference type="GeneID" id="103181547"/>
<proteinExistence type="predicted"/>
<dbReference type="InterPro" id="IPR015667">
    <property type="entry name" value="Telethonin"/>
</dbReference>
<reference evidence="1" key="4">
    <citation type="submission" date="2025-08" db="UniProtKB">
        <authorList>
            <consortium name="Ensembl"/>
        </authorList>
    </citation>
    <scope>IDENTIFICATION</scope>
</reference>
<dbReference type="Ensembl" id="ENSCMIT00000036609.1">
    <property type="protein sequence ID" value="ENSCMIP00000036078.1"/>
    <property type="gene ID" value="ENSCMIG00000015250.1"/>
</dbReference>
<dbReference type="Gene3D" id="2.20.160.10">
    <property type="entry name" value="titin domain like"/>
    <property type="match status" value="1"/>
</dbReference>
<dbReference type="Proteomes" id="UP000314986">
    <property type="component" value="Unassembled WGS sequence"/>
</dbReference>
<organism evidence="1 2">
    <name type="scientific">Callorhinchus milii</name>
    <name type="common">Ghost shark</name>
    <dbReference type="NCBI Taxonomy" id="7868"/>
    <lineage>
        <taxon>Eukaryota</taxon>
        <taxon>Metazoa</taxon>
        <taxon>Chordata</taxon>
        <taxon>Craniata</taxon>
        <taxon>Vertebrata</taxon>
        <taxon>Chondrichthyes</taxon>
        <taxon>Holocephali</taxon>
        <taxon>Chimaeriformes</taxon>
        <taxon>Callorhinchidae</taxon>
        <taxon>Callorhinchus</taxon>
    </lineage>
</organism>
<dbReference type="GO" id="GO:0048769">
    <property type="term" value="P:sarcomerogenesis"/>
    <property type="evidence" value="ECO:0007669"/>
    <property type="project" value="TreeGrafter"/>
</dbReference>
<dbReference type="GO" id="GO:0055008">
    <property type="term" value="P:cardiac muscle tissue morphogenesis"/>
    <property type="evidence" value="ECO:0007669"/>
    <property type="project" value="TreeGrafter"/>
</dbReference>
<dbReference type="GO" id="GO:0030018">
    <property type="term" value="C:Z disc"/>
    <property type="evidence" value="ECO:0007669"/>
    <property type="project" value="TreeGrafter"/>
</dbReference>
<gene>
    <name evidence="1" type="primary">LOC103181547</name>
</gene>
<dbReference type="InParanoid" id="A0A4W3JDC6"/>
<name>A0A4W3JDC6_CALMI</name>
<reference evidence="2" key="2">
    <citation type="journal article" date="2007" name="PLoS Biol.">
        <title>Survey sequencing and comparative analysis of the elephant shark (Callorhinchus milii) genome.</title>
        <authorList>
            <person name="Venkatesh B."/>
            <person name="Kirkness E.F."/>
            <person name="Loh Y.H."/>
            <person name="Halpern A.L."/>
            <person name="Lee A.P."/>
            <person name="Johnson J."/>
            <person name="Dandona N."/>
            <person name="Viswanathan L.D."/>
            <person name="Tay A."/>
            <person name="Venter J.C."/>
            <person name="Strausberg R.L."/>
            <person name="Brenner S."/>
        </authorList>
    </citation>
    <scope>NUCLEOTIDE SEQUENCE [LARGE SCALE GENOMIC DNA]</scope>
</reference>
<evidence type="ECO:0000313" key="2">
    <source>
        <dbReference type="Proteomes" id="UP000314986"/>
    </source>
</evidence>
<dbReference type="KEGG" id="cmk:103181547"/>
<reference evidence="1" key="5">
    <citation type="submission" date="2025-09" db="UniProtKB">
        <authorList>
            <consortium name="Ensembl"/>
        </authorList>
    </citation>
    <scope>IDENTIFICATION</scope>
</reference>
<dbReference type="GO" id="GO:0031432">
    <property type="term" value="F:titin binding"/>
    <property type="evidence" value="ECO:0007669"/>
    <property type="project" value="TreeGrafter"/>
</dbReference>
<protein>
    <submittedName>
        <fullName evidence="1">Telethonin-like</fullName>
    </submittedName>
</protein>
<dbReference type="GO" id="GO:0070080">
    <property type="term" value="F:titin Z domain binding"/>
    <property type="evidence" value="ECO:0007669"/>
    <property type="project" value="TreeGrafter"/>
</dbReference>
<reference evidence="2" key="1">
    <citation type="journal article" date="2006" name="Science">
        <title>Ancient noncoding elements conserved in the human genome.</title>
        <authorList>
            <person name="Venkatesh B."/>
            <person name="Kirkness E.F."/>
            <person name="Loh Y.H."/>
            <person name="Halpern A.L."/>
            <person name="Lee A.P."/>
            <person name="Johnson J."/>
            <person name="Dandona N."/>
            <person name="Viswanathan L.D."/>
            <person name="Tay A."/>
            <person name="Venter J.C."/>
            <person name="Strausberg R.L."/>
            <person name="Brenner S."/>
        </authorList>
    </citation>
    <scope>NUCLEOTIDE SEQUENCE [LARGE SCALE GENOMIC DNA]</scope>
</reference>
<dbReference type="InterPro" id="IPR023111">
    <property type="entry name" value="Titin-like_dom_sf"/>
</dbReference>
<dbReference type="GeneTree" id="ENSGT00390000012014"/>
<dbReference type="GO" id="GO:0060048">
    <property type="term" value="P:cardiac muscle contraction"/>
    <property type="evidence" value="ECO:0007669"/>
    <property type="project" value="TreeGrafter"/>
</dbReference>
<dbReference type="Pfam" id="PF09470">
    <property type="entry name" value="Telethonin"/>
    <property type="match status" value="1"/>
</dbReference>